<keyword evidence="2" id="KW-1185">Reference proteome</keyword>
<proteinExistence type="predicted"/>
<comment type="caution">
    <text evidence="1">The sequence shown here is derived from an EMBL/GenBank/DDBJ whole genome shotgun (WGS) entry which is preliminary data.</text>
</comment>
<dbReference type="RefSeq" id="WP_126632022.1">
    <property type="nucleotide sequence ID" value="NZ_BIFT01000003.1"/>
</dbReference>
<gene>
    <name evidence="1" type="ORF">KDA_74880</name>
</gene>
<dbReference type="OrthoDB" id="489711at2"/>
<reference evidence="2" key="1">
    <citation type="submission" date="2018-12" db="EMBL/GenBank/DDBJ databases">
        <title>Tengunoibacter tsumagoiensis gen. nov., sp. nov., Dictyobacter kobayashii sp. nov., D. alpinus sp. nov., and D. joshuensis sp. nov. and description of Dictyobacteraceae fam. nov. within the order Ktedonobacterales isolated from Tengu-no-mugimeshi.</title>
        <authorList>
            <person name="Wang C.M."/>
            <person name="Zheng Y."/>
            <person name="Sakai Y."/>
            <person name="Toyoda A."/>
            <person name="Minakuchi Y."/>
            <person name="Abe K."/>
            <person name="Yokota A."/>
            <person name="Yabe S."/>
        </authorList>
    </citation>
    <scope>NUCLEOTIDE SEQUENCE [LARGE SCALE GENOMIC DNA]</scope>
    <source>
        <strain evidence="2">Uno16</strain>
    </source>
</reference>
<name>A0A402BKY0_9CHLR</name>
<accession>A0A402BKY0</accession>
<protein>
    <submittedName>
        <fullName evidence="1">Uncharacterized protein</fullName>
    </submittedName>
</protein>
<dbReference type="AlphaFoldDB" id="A0A402BKY0"/>
<evidence type="ECO:0000313" key="1">
    <source>
        <dbReference type="EMBL" id="GCE32004.1"/>
    </source>
</evidence>
<sequence>MTLLPDGGHVLLGEAIPFSVGQGRDILEQFLSIIEMLQLYEECFPDQFQRDQEQGVSIFPESGHDYSECEVNFFRLVDEHYFPLPVDFLPDDLYGERRLMERIPIGEMGFDLYDEDQWQELPFGWKLLLYLLGTVDEEWFRAHGVYEDDDLFEIPVSRGGASEALLVKRCSAQGGALASLALAVQMLMNETDSVWLNVTMDDPCLDAMWTKEDMEEIRRQYHLGLEIRSRASCFCEWLEEDPVSHFALAARLWNSCARDTPRRGTGPRVMQVPAGTFGDGINFGELFGRHIALPERIGDAREP</sequence>
<evidence type="ECO:0000313" key="2">
    <source>
        <dbReference type="Proteomes" id="UP000287171"/>
    </source>
</evidence>
<dbReference type="EMBL" id="BIFT01000003">
    <property type="protein sequence ID" value="GCE32004.1"/>
    <property type="molecule type" value="Genomic_DNA"/>
</dbReference>
<dbReference type="Proteomes" id="UP000287171">
    <property type="component" value="Unassembled WGS sequence"/>
</dbReference>
<organism evidence="1 2">
    <name type="scientific">Dictyobacter alpinus</name>
    <dbReference type="NCBI Taxonomy" id="2014873"/>
    <lineage>
        <taxon>Bacteria</taxon>
        <taxon>Bacillati</taxon>
        <taxon>Chloroflexota</taxon>
        <taxon>Ktedonobacteria</taxon>
        <taxon>Ktedonobacterales</taxon>
        <taxon>Dictyobacteraceae</taxon>
        <taxon>Dictyobacter</taxon>
    </lineage>
</organism>